<reference evidence="2 3" key="1">
    <citation type="submission" date="2020-04" db="EMBL/GenBank/DDBJ databases">
        <title>Draft genome of Pyxidicoccus fallax type strain.</title>
        <authorList>
            <person name="Whitworth D.E."/>
        </authorList>
    </citation>
    <scope>NUCLEOTIDE SEQUENCE [LARGE SCALE GENOMIC DNA]</scope>
    <source>
        <strain evidence="2 3">DSM 14698</strain>
    </source>
</reference>
<evidence type="ECO:0000256" key="1">
    <source>
        <dbReference type="SAM" id="Phobius"/>
    </source>
</evidence>
<keyword evidence="1" id="KW-0812">Transmembrane</keyword>
<dbReference type="EMBL" id="JABBJJ010000011">
    <property type="protein sequence ID" value="NMO14034.1"/>
    <property type="molecule type" value="Genomic_DNA"/>
</dbReference>
<evidence type="ECO:0000313" key="3">
    <source>
        <dbReference type="Proteomes" id="UP000518300"/>
    </source>
</evidence>
<feature type="transmembrane region" description="Helical" evidence="1">
    <location>
        <begin position="183"/>
        <end position="204"/>
    </location>
</feature>
<name>A0A848L5R8_9BACT</name>
<evidence type="ECO:0000313" key="2">
    <source>
        <dbReference type="EMBL" id="NMO14034.1"/>
    </source>
</evidence>
<comment type="caution">
    <text evidence="2">The sequence shown here is derived from an EMBL/GenBank/DDBJ whole genome shotgun (WGS) entry which is preliminary data.</text>
</comment>
<dbReference type="RefSeq" id="WP_169343327.1">
    <property type="nucleotide sequence ID" value="NZ_JABJTR010001072.1"/>
</dbReference>
<protein>
    <submittedName>
        <fullName evidence="2">Uncharacterized protein</fullName>
    </submittedName>
</protein>
<keyword evidence="1" id="KW-1133">Transmembrane helix</keyword>
<organism evidence="2 3">
    <name type="scientific">Pyxidicoccus fallax</name>
    <dbReference type="NCBI Taxonomy" id="394095"/>
    <lineage>
        <taxon>Bacteria</taxon>
        <taxon>Pseudomonadati</taxon>
        <taxon>Myxococcota</taxon>
        <taxon>Myxococcia</taxon>
        <taxon>Myxococcales</taxon>
        <taxon>Cystobacterineae</taxon>
        <taxon>Myxococcaceae</taxon>
        <taxon>Pyxidicoccus</taxon>
    </lineage>
</organism>
<accession>A0A848L5R8</accession>
<feature type="transmembrane region" description="Helical" evidence="1">
    <location>
        <begin position="100"/>
        <end position="121"/>
    </location>
</feature>
<proteinExistence type="predicted"/>
<keyword evidence="1" id="KW-0472">Membrane</keyword>
<feature type="transmembrane region" description="Helical" evidence="1">
    <location>
        <begin position="133"/>
        <end position="154"/>
    </location>
</feature>
<dbReference type="AlphaFoldDB" id="A0A848L5R8"/>
<sequence>MGSPGVIQAEVDALLAAIACPPAGDEPPRARADFLLSLMELPEEARDRKGSNGRTVRAAAVEALLELGYPYALEVHPDVLEAVRLEAGGPKEASGPRISVPGIVVSLLAMVLQVLIVFVAFSVRGRSSWGELFQQLLLALVVVPPLAAIFGQVAELRRTQFLGSVGMGLQALVWLFVSLNNEWGWLLVLLLPWHLCMAAAYLMYPSSEEPGDAPPADTR</sequence>
<dbReference type="Proteomes" id="UP000518300">
    <property type="component" value="Unassembled WGS sequence"/>
</dbReference>
<keyword evidence="3" id="KW-1185">Reference proteome</keyword>
<gene>
    <name evidence="2" type="ORF">HG543_04055</name>
</gene>
<feature type="transmembrane region" description="Helical" evidence="1">
    <location>
        <begin position="161"/>
        <end position="177"/>
    </location>
</feature>